<dbReference type="GO" id="GO:0016717">
    <property type="term" value="F:oxidoreductase activity, acting on paired donors, with oxidation of a pair of donors resulting in the reduction of molecular oxygen to two molecules of water"/>
    <property type="evidence" value="ECO:0007669"/>
    <property type="project" value="InterPro"/>
</dbReference>
<evidence type="ECO:0000256" key="2">
    <source>
        <dbReference type="ARBA" id="ARBA00023002"/>
    </source>
</evidence>
<dbReference type="EMBL" id="JAQQAF010000001">
    <property type="protein sequence ID" value="KAJ8511520.1"/>
    <property type="molecule type" value="Genomic_DNA"/>
</dbReference>
<feature type="transmembrane region" description="Helical" evidence="3">
    <location>
        <begin position="43"/>
        <end position="67"/>
    </location>
</feature>
<sequence length="106" mass="11316">MGSGVKEEAFDPGTPPPPFGLAEIWAAIPKHCWVKGPRQSMSYVVVIFGLAVAAAYLNNWIMLPFYWMAPCSGLSSFSGMIGGLHPGICSAASTPARARKSKVVFE</sequence>
<keyword evidence="6" id="KW-1185">Reference proteome</keyword>
<organism evidence="5 6">
    <name type="scientific">Ensete ventricosum</name>
    <name type="common">Abyssinian banana</name>
    <name type="synonym">Musa ensete</name>
    <dbReference type="NCBI Taxonomy" id="4639"/>
    <lineage>
        <taxon>Eukaryota</taxon>
        <taxon>Viridiplantae</taxon>
        <taxon>Streptophyta</taxon>
        <taxon>Embryophyta</taxon>
        <taxon>Tracheophyta</taxon>
        <taxon>Spermatophyta</taxon>
        <taxon>Magnoliopsida</taxon>
        <taxon>Liliopsida</taxon>
        <taxon>Zingiberales</taxon>
        <taxon>Musaceae</taxon>
        <taxon>Ensete</taxon>
    </lineage>
</organism>
<comment type="similarity">
    <text evidence="1">Belongs to the fatty acid desaturase type 1 family.</text>
</comment>
<keyword evidence="2" id="KW-0560">Oxidoreductase</keyword>
<comment type="caution">
    <text evidence="5">The sequence shown here is derived from an EMBL/GenBank/DDBJ whole genome shotgun (WGS) entry which is preliminary data.</text>
</comment>
<dbReference type="Pfam" id="PF11960">
    <property type="entry name" value="DUF3474"/>
    <property type="match status" value="1"/>
</dbReference>
<accession>A0AAV8QF51</accession>
<name>A0AAV8QF51_ENSVE</name>
<keyword evidence="3" id="KW-0472">Membrane</keyword>
<evidence type="ECO:0000256" key="3">
    <source>
        <dbReference type="SAM" id="Phobius"/>
    </source>
</evidence>
<feature type="domain" description="Fatty acid desaturase N-terminal" evidence="4">
    <location>
        <begin position="5"/>
        <end position="51"/>
    </location>
</feature>
<evidence type="ECO:0000313" key="6">
    <source>
        <dbReference type="Proteomes" id="UP001222027"/>
    </source>
</evidence>
<proteinExistence type="inferred from homology"/>
<protein>
    <recommendedName>
        <fullName evidence="4">Fatty acid desaturase N-terminal domain-containing protein</fullName>
    </recommendedName>
</protein>
<evidence type="ECO:0000259" key="4">
    <source>
        <dbReference type="Pfam" id="PF11960"/>
    </source>
</evidence>
<reference evidence="5 6" key="1">
    <citation type="submission" date="2022-12" db="EMBL/GenBank/DDBJ databases">
        <title>Chromosome-scale assembly of the Ensete ventricosum genome.</title>
        <authorList>
            <person name="Dussert Y."/>
            <person name="Stocks J."/>
            <person name="Wendawek A."/>
            <person name="Woldeyes F."/>
            <person name="Nichols R.A."/>
            <person name="Borrell J.S."/>
        </authorList>
    </citation>
    <scope>NUCLEOTIDE SEQUENCE [LARGE SCALE GENOMIC DNA]</scope>
    <source>
        <strain evidence="6">cv. Maze</strain>
        <tissue evidence="5">Seeds</tissue>
    </source>
</reference>
<evidence type="ECO:0000256" key="1">
    <source>
        <dbReference type="ARBA" id="ARBA00009295"/>
    </source>
</evidence>
<gene>
    <name evidence="5" type="ORF">OPV22_001954</name>
</gene>
<dbReference type="InterPro" id="IPR021863">
    <property type="entry name" value="FAS_N"/>
</dbReference>
<dbReference type="Proteomes" id="UP001222027">
    <property type="component" value="Unassembled WGS sequence"/>
</dbReference>
<keyword evidence="3" id="KW-1133">Transmembrane helix</keyword>
<keyword evidence="3" id="KW-0812">Transmembrane</keyword>
<dbReference type="AlphaFoldDB" id="A0AAV8QF51"/>
<evidence type="ECO:0000313" key="5">
    <source>
        <dbReference type="EMBL" id="KAJ8511520.1"/>
    </source>
</evidence>